<protein>
    <submittedName>
        <fullName evidence="1">Uncharacterized protein</fullName>
    </submittedName>
</protein>
<sequence>MAPEKEYNIEKTRTPLDKQQLRTLALQASGEYLMSHIAGVMEMVQDQREEHNEPRLDEATLIAIEAQVKDIAEKITQQAKDNS</sequence>
<dbReference type="Proteomes" id="UP000654345">
    <property type="component" value="Unassembled WGS sequence"/>
</dbReference>
<dbReference type="EMBL" id="BNJG01000001">
    <property type="protein sequence ID" value="GHO52951.1"/>
    <property type="molecule type" value="Genomic_DNA"/>
</dbReference>
<accession>A0ABQ3UJT6</accession>
<name>A0ABQ3UJT6_9CHLR</name>
<proteinExistence type="predicted"/>
<organism evidence="1 2">
    <name type="scientific">Ktedonobacter robiniae</name>
    <dbReference type="NCBI Taxonomy" id="2778365"/>
    <lineage>
        <taxon>Bacteria</taxon>
        <taxon>Bacillati</taxon>
        <taxon>Chloroflexota</taxon>
        <taxon>Ktedonobacteria</taxon>
        <taxon>Ktedonobacterales</taxon>
        <taxon>Ktedonobacteraceae</taxon>
        <taxon>Ktedonobacter</taxon>
    </lineage>
</organism>
<evidence type="ECO:0000313" key="2">
    <source>
        <dbReference type="Proteomes" id="UP000654345"/>
    </source>
</evidence>
<comment type="caution">
    <text evidence="1">The sequence shown here is derived from an EMBL/GenBank/DDBJ whole genome shotgun (WGS) entry which is preliminary data.</text>
</comment>
<keyword evidence="2" id="KW-1185">Reference proteome</keyword>
<reference evidence="1 2" key="1">
    <citation type="journal article" date="2021" name="Int. J. Syst. Evol. Microbiol.">
        <title>Reticulibacter mediterranei gen. nov., sp. nov., within the new family Reticulibacteraceae fam. nov., and Ktedonospora formicarum gen. nov., sp. nov., Ktedonobacter robiniae sp. nov., Dictyobacter formicarum sp. nov. and Dictyobacter arantiisoli sp. nov., belonging to the class Ktedonobacteria.</title>
        <authorList>
            <person name="Yabe S."/>
            <person name="Zheng Y."/>
            <person name="Wang C.M."/>
            <person name="Sakai Y."/>
            <person name="Abe K."/>
            <person name="Yokota A."/>
            <person name="Donadio S."/>
            <person name="Cavaletti L."/>
            <person name="Monciardini P."/>
        </authorList>
    </citation>
    <scope>NUCLEOTIDE SEQUENCE [LARGE SCALE GENOMIC DNA]</scope>
    <source>
        <strain evidence="1 2">SOSP1-30</strain>
    </source>
</reference>
<evidence type="ECO:0000313" key="1">
    <source>
        <dbReference type="EMBL" id="GHO52951.1"/>
    </source>
</evidence>
<dbReference type="RefSeq" id="WP_201369806.1">
    <property type="nucleotide sequence ID" value="NZ_BNJG01000001.1"/>
</dbReference>
<gene>
    <name evidence="1" type="ORF">KSB_14260</name>
</gene>